<evidence type="ECO:0000256" key="2">
    <source>
        <dbReference type="SAM" id="SignalP"/>
    </source>
</evidence>
<dbReference type="PANTHER" id="PTHR42928:SF5">
    <property type="entry name" value="BLR1237 PROTEIN"/>
    <property type="match status" value="1"/>
</dbReference>
<protein>
    <submittedName>
        <fullName evidence="3">ABC transporter substrate-binding protein</fullName>
    </submittedName>
</protein>
<dbReference type="AlphaFoldDB" id="A0A5A7ML06"/>
<feature type="chain" id="PRO_5022960444" evidence="2">
    <location>
        <begin position="32"/>
        <end position="332"/>
    </location>
</feature>
<dbReference type="Gene3D" id="3.40.190.10">
    <property type="entry name" value="Periplasmic binding protein-like II"/>
    <property type="match status" value="1"/>
</dbReference>
<dbReference type="SUPFAM" id="SSF53850">
    <property type="entry name" value="Periplasmic binding protein-like II"/>
    <property type="match status" value="1"/>
</dbReference>
<dbReference type="Pfam" id="PF03401">
    <property type="entry name" value="TctC"/>
    <property type="match status" value="1"/>
</dbReference>
<feature type="signal peptide" evidence="2">
    <location>
        <begin position="1"/>
        <end position="31"/>
    </location>
</feature>
<dbReference type="InterPro" id="IPR042100">
    <property type="entry name" value="Bug_dom1"/>
</dbReference>
<comment type="caution">
    <text evidence="3">The sequence shown here is derived from an EMBL/GenBank/DDBJ whole genome shotgun (WGS) entry which is preliminary data.</text>
</comment>
<dbReference type="RefSeq" id="WP_149356944.1">
    <property type="nucleotide sequence ID" value="NZ_BKBW01000014.1"/>
</dbReference>
<comment type="similarity">
    <text evidence="1">Belongs to the UPF0065 (bug) family.</text>
</comment>
<evidence type="ECO:0000256" key="1">
    <source>
        <dbReference type="ARBA" id="ARBA00006987"/>
    </source>
</evidence>
<dbReference type="InterPro" id="IPR006311">
    <property type="entry name" value="TAT_signal"/>
</dbReference>
<organism evidence="3 4">
    <name type="scientific">Comamonas testosteroni</name>
    <name type="common">Pseudomonas testosteroni</name>
    <dbReference type="NCBI Taxonomy" id="285"/>
    <lineage>
        <taxon>Bacteria</taxon>
        <taxon>Pseudomonadati</taxon>
        <taxon>Pseudomonadota</taxon>
        <taxon>Betaproteobacteria</taxon>
        <taxon>Burkholderiales</taxon>
        <taxon>Comamonadaceae</taxon>
        <taxon>Comamonas</taxon>
    </lineage>
</organism>
<dbReference type="Proteomes" id="UP000323105">
    <property type="component" value="Unassembled WGS sequence"/>
</dbReference>
<dbReference type="CDD" id="cd13578">
    <property type="entry name" value="PBP2_Bug27"/>
    <property type="match status" value="1"/>
</dbReference>
<dbReference type="PIRSF" id="PIRSF017082">
    <property type="entry name" value="YflP"/>
    <property type="match status" value="1"/>
</dbReference>
<dbReference type="EMBL" id="BKBW01000014">
    <property type="protein sequence ID" value="GEQ77589.1"/>
    <property type="molecule type" value="Genomic_DNA"/>
</dbReference>
<dbReference type="PANTHER" id="PTHR42928">
    <property type="entry name" value="TRICARBOXYLATE-BINDING PROTEIN"/>
    <property type="match status" value="1"/>
</dbReference>
<sequence>MPFVSRRNIFFTLAKASLALAIPSATSVAWAQDDYPNKPITLVVPFVAGGTTDILGRIVADGLGKRLGRPVIVDNRGGAGGNIGAAFVAKAKPDGYTLLMGYNGTNAINPSLYRKLSWDPIQSFDPVSLVARVNNVVVINPKLPVNTLPELVTYAKANPGKINFGSAGAGSIFHLAGEMLAQQTGSNLTHVPYKGAAPALTDLMAGQVQMMVSTIPTALPFIKANQLKAIAVTGAQRSSVFPQLPTAAETGLKGMVVDSWFGIFAPKGLPEPILSKLNKAMHDVLADPALVKVMKEQGAEPHGSTPAELAALLATDLKSWREVIAKAKVTLD</sequence>
<accession>A0A5A7ML06</accession>
<evidence type="ECO:0000313" key="4">
    <source>
        <dbReference type="Proteomes" id="UP000323105"/>
    </source>
</evidence>
<evidence type="ECO:0000313" key="3">
    <source>
        <dbReference type="EMBL" id="GEQ77589.1"/>
    </source>
</evidence>
<dbReference type="PROSITE" id="PS51318">
    <property type="entry name" value="TAT"/>
    <property type="match status" value="1"/>
</dbReference>
<keyword evidence="2" id="KW-0732">Signal</keyword>
<reference evidence="3 4" key="1">
    <citation type="journal article" date="2019" name="Microbiol. Resour. Announc.">
        <title>Draft Genome Sequence of Comamonas testosteroni TA441, a Bacterium That Has a Cryptic Phenol Degradation Gene Cluster.</title>
        <authorList>
            <person name="Arai H."/>
            <person name="Ishii M."/>
        </authorList>
    </citation>
    <scope>NUCLEOTIDE SEQUENCE [LARGE SCALE GENOMIC DNA]</scope>
    <source>
        <strain evidence="3 4">TA441</strain>
    </source>
</reference>
<name>A0A5A7ML06_COMTE</name>
<dbReference type="InterPro" id="IPR005064">
    <property type="entry name" value="BUG"/>
</dbReference>
<proteinExistence type="inferred from homology"/>
<dbReference type="Gene3D" id="3.40.190.150">
    <property type="entry name" value="Bordetella uptake gene, domain 1"/>
    <property type="match status" value="1"/>
</dbReference>
<gene>
    <name evidence="3" type="ORF">CTTA_4594</name>
</gene>